<feature type="compositionally biased region" description="Basic and acidic residues" evidence="2">
    <location>
        <begin position="285"/>
        <end position="309"/>
    </location>
</feature>
<proteinExistence type="inferred from homology"/>
<accession>A0AAQ3X258</accession>
<dbReference type="GO" id="GO:0005681">
    <property type="term" value="C:spliceosomal complex"/>
    <property type="evidence" value="ECO:0007669"/>
    <property type="project" value="InterPro"/>
</dbReference>
<organism evidence="4 5">
    <name type="scientific">Paspalum notatum var. saurae</name>
    <dbReference type="NCBI Taxonomy" id="547442"/>
    <lineage>
        <taxon>Eukaryota</taxon>
        <taxon>Viridiplantae</taxon>
        <taxon>Streptophyta</taxon>
        <taxon>Embryophyta</taxon>
        <taxon>Tracheophyta</taxon>
        <taxon>Spermatophyta</taxon>
        <taxon>Magnoliopsida</taxon>
        <taxon>Liliopsida</taxon>
        <taxon>Poales</taxon>
        <taxon>Poaceae</taxon>
        <taxon>PACMAD clade</taxon>
        <taxon>Panicoideae</taxon>
        <taxon>Andropogonodae</taxon>
        <taxon>Paspaleae</taxon>
        <taxon>Paspalinae</taxon>
        <taxon>Paspalum</taxon>
    </lineage>
</organism>
<evidence type="ECO:0000256" key="2">
    <source>
        <dbReference type="SAM" id="MobiDB-lite"/>
    </source>
</evidence>
<sequence>MASPPSSSSMPEKPLPPYGTRGGLVPRRPEDFGGCGAFPEVHVAQYPLSMGIREAAAGSSVLAVTVDARGQVAFDAVVRQGQNAAKIVYSSHADLVPKIGAPGRDADDEDDEEEATTARTRAALQAIIDARLSVVQPPASARRDPAFVKYRPARQSAAFNSGAEERVVRVEHAQEDPVLPPKHRRRRVPRPAGSPPVTVTHSPSRPVSRKDMEDWRIPPSVSDWKNPKGYSIPLDKRAAAAADGRRMEDVQVSDGFAGLSEALYVAERKAREAIEARDKVRMELRMREQEQREQQLREIANKARAERASDAAPAPPPPVYAAEQRWEERAQRDTVRQERRRQREWERRREASSGKKSRVTRDRDRDVGERIALGMASTGGAGAGEVTYDERLFNQDTGMDSGFAADDQYNVYSGRLFGVQPALSTTALFRPNKHGDSDIYGCADEQIEKMTKTDMFKPHKGFSGALDRADGKRERPCELDGPVESGEAEDPFVELDRYMSKVNEGKKQ</sequence>
<evidence type="ECO:0000313" key="4">
    <source>
        <dbReference type="EMBL" id="WVZ81956.1"/>
    </source>
</evidence>
<dbReference type="InterPro" id="IPR017862">
    <property type="entry name" value="SKI-int_prot_SKIP"/>
</dbReference>
<feature type="compositionally biased region" description="Basic and acidic residues" evidence="2">
    <location>
        <begin position="324"/>
        <end position="366"/>
    </location>
</feature>
<feature type="compositionally biased region" description="Low complexity" evidence="2">
    <location>
        <begin position="1"/>
        <end position="12"/>
    </location>
</feature>
<evidence type="ECO:0000313" key="5">
    <source>
        <dbReference type="Proteomes" id="UP001341281"/>
    </source>
</evidence>
<feature type="region of interest" description="Disordered" evidence="2">
    <location>
        <begin position="171"/>
        <end position="231"/>
    </location>
</feature>
<dbReference type="GO" id="GO:0000398">
    <property type="term" value="P:mRNA splicing, via spliceosome"/>
    <property type="evidence" value="ECO:0007669"/>
    <property type="project" value="InterPro"/>
</dbReference>
<dbReference type="Pfam" id="PF02731">
    <property type="entry name" value="SKIP_SNW"/>
    <property type="match status" value="1"/>
</dbReference>
<gene>
    <name evidence="4" type="ORF">U9M48_029279</name>
</gene>
<dbReference type="AlphaFoldDB" id="A0AAQ3X258"/>
<feature type="domain" description="SKI-interacting protein SKIP SNW" evidence="3">
    <location>
        <begin position="147"/>
        <end position="307"/>
    </location>
</feature>
<evidence type="ECO:0000259" key="3">
    <source>
        <dbReference type="Pfam" id="PF02731"/>
    </source>
</evidence>
<reference evidence="4 5" key="1">
    <citation type="submission" date="2024-02" db="EMBL/GenBank/DDBJ databases">
        <title>High-quality chromosome-scale genome assembly of Pensacola bahiagrass (Paspalum notatum Flugge var. saurae).</title>
        <authorList>
            <person name="Vega J.M."/>
            <person name="Podio M."/>
            <person name="Orjuela J."/>
            <person name="Siena L.A."/>
            <person name="Pessino S.C."/>
            <person name="Combes M.C."/>
            <person name="Mariac C."/>
            <person name="Albertini E."/>
            <person name="Pupilli F."/>
            <person name="Ortiz J.P.A."/>
            <person name="Leblanc O."/>
        </authorList>
    </citation>
    <scope>NUCLEOTIDE SEQUENCE [LARGE SCALE GENOMIC DNA]</scope>
    <source>
        <strain evidence="4">R1</strain>
        <tissue evidence="4">Leaf</tissue>
    </source>
</reference>
<name>A0AAQ3X258_PASNO</name>
<keyword evidence="5" id="KW-1185">Reference proteome</keyword>
<dbReference type="InterPro" id="IPR004015">
    <property type="entry name" value="SKI-int_prot_SKIP_SNW-dom"/>
</dbReference>
<feature type="region of interest" description="Disordered" evidence="2">
    <location>
        <begin position="285"/>
        <end position="366"/>
    </location>
</feature>
<dbReference type="PANTHER" id="PTHR12096">
    <property type="entry name" value="NUCLEAR PROTEIN SKIP-RELATED"/>
    <property type="match status" value="1"/>
</dbReference>
<feature type="compositionally biased region" description="Basic and acidic residues" evidence="2">
    <location>
        <begin position="467"/>
        <end position="478"/>
    </location>
</feature>
<protein>
    <recommendedName>
        <fullName evidence="3">SKI-interacting protein SKIP SNW domain-containing protein</fullName>
    </recommendedName>
</protein>
<comment type="similarity">
    <text evidence="1">Belongs to the SNW family.</text>
</comment>
<feature type="region of interest" description="Disordered" evidence="2">
    <location>
        <begin position="458"/>
        <end position="492"/>
    </location>
</feature>
<evidence type="ECO:0000256" key="1">
    <source>
        <dbReference type="ARBA" id="ARBA00010197"/>
    </source>
</evidence>
<dbReference type="Proteomes" id="UP001341281">
    <property type="component" value="Chromosome 06"/>
</dbReference>
<feature type="region of interest" description="Disordered" evidence="2">
    <location>
        <begin position="1"/>
        <end position="31"/>
    </location>
</feature>
<dbReference type="EMBL" id="CP144750">
    <property type="protein sequence ID" value="WVZ81956.1"/>
    <property type="molecule type" value="Genomic_DNA"/>
</dbReference>